<organism evidence="2 3">
    <name type="scientific">Caenorhabditis briggsae</name>
    <dbReference type="NCBI Taxonomy" id="6238"/>
    <lineage>
        <taxon>Eukaryota</taxon>
        <taxon>Metazoa</taxon>
        <taxon>Ecdysozoa</taxon>
        <taxon>Nematoda</taxon>
        <taxon>Chromadorea</taxon>
        <taxon>Rhabditida</taxon>
        <taxon>Rhabditina</taxon>
        <taxon>Rhabditomorpha</taxon>
        <taxon>Rhabditoidea</taxon>
        <taxon>Rhabditidae</taxon>
        <taxon>Peloderinae</taxon>
        <taxon>Caenorhabditis</taxon>
    </lineage>
</organism>
<protein>
    <submittedName>
        <fullName evidence="2">Uncharacterized protein</fullName>
    </submittedName>
</protein>
<evidence type="ECO:0000256" key="1">
    <source>
        <dbReference type="SAM" id="MobiDB-lite"/>
    </source>
</evidence>
<name>A0AAE9IW50_CAEBR</name>
<dbReference type="Proteomes" id="UP000827892">
    <property type="component" value="Chromosome II"/>
</dbReference>
<feature type="compositionally biased region" description="Basic and acidic residues" evidence="1">
    <location>
        <begin position="88"/>
        <end position="97"/>
    </location>
</feature>
<dbReference type="AlphaFoldDB" id="A0AAE9IW50"/>
<feature type="compositionally biased region" description="Low complexity" evidence="1">
    <location>
        <begin position="72"/>
        <end position="85"/>
    </location>
</feature>
<proteinExistence type="predicted"/>
<dbReference type="EMBL" id="CP090892">
    <property type="protein sequence ID" value="ULU08482.1"/>
    <property type="molecule type" value="Genomic_DNA"/>
</dbReference>
<evidence type="ECO:0000313" key="3">
    <source>
        <dbReference type="Proteomes" id="UP000827892"/>
    </source>
</evidence>
<sequence length="149" mass="16331">MYSLNHDFVCRSLPFSLIFSRNAFFDQEPSSGHAERQCLQPPSSPFSPLYNLADDHLLDGGPQFFLIFSEKTTMSSSSASTSSSSVRETLDKSEQKRGSTAVAKSHDLSKKATRSSKLKPPMGDFSREAMRSCGSIGLSSTITDSNKIH</sequence>
<reference evidence="2 3" key="1">
    <citation type="submission" date="2022-05" db="EMBL/GenBank/DDBJ databases">
        <title>Chromosome-level reference genomes for two strains of Caenorhabditis briggsae: an improved platform for comparative genomics.</title>
        <authorList>
            <person name="Stevens L."/>
            <person name="Andersen E.C."/>
        </authorList>
    </citation>
    <scope>NUCLEOTIDE SEQUENCE [LARGE SCALE GENOMIC DNA]</scope>
    <source>
        <strain evidence="2">QX1410_ONT</strain>
        <tissue evidence="2">Whole-organism</tissue>
    </source>
</reference>
<feature type="region of interest" description="Disordered" evidence="1">
    <location>
        <begin position="72"/>
        <end position="130"/>
    </location>
</feature>
<gene>
    <name evidence="2" type="ORF">L3Y34_019586</name>
</gene>
<accession>A0AAE9IW50</accession>
<evidence type="ECO:0000313" key="2">
    <source>
        <dbReference type="EMBL" id="ULU08482.1"/>
    </source>
</evidence>